<comment type="caution">
    <text evidence="2">The sequence shown here is derived from an EMBL/GenBank/DDBJ whole genome shotgun (WGS) entry which is preliminary data.</text>
</comment>
<organism evidence="2 3">
    <name type="scientific">Marmota monax</name>
    <name type="common">Woodchuck</name>
    <dbReference type="NCBI Taxonomy" id="9995"/>
    <lineage>
        <taxon>Eukaryota</taxon>
        <taxon>Metazoa</taxon>
        <taxon>Chordata</taxon>
        <taxon>Craniata</taxon>
        <taxon>Vertebrata</taxon>
        <taxon>Euteleostomi</taxon>
        <taxon>Mammalia</taxon>
        <taxon>Eutheria</taxon>
        <taxon>Euarchontoglires</taxon>
        <taxon>Glires</taxon>
        <taxon>Rodentia</taxon>
        <taxon>Sciuromorpha</taxon>
        <taxon>Sciuridae</taxon>
        <taxon>Xerinae</taxon>
        <taxon>Marmotini</taxon>
        <taxon>Marmota</taxon>
    </lineage>
</organism>
<proteinExistence type="predicted"/>
<accession>A0A5E4A126</accession>
<dbReference type="Proteomes" id="UP000335636">
    <property type="component" value="Unassembled WGS sequence"/>
</dbReference>
<evidence type="ECO:0000256" key="1">
    <source>
        <dbReference type="SAM" id="MobiDB-lite"/>
    </source>
</evidence>
<dbReference type="AlphaFoldDB" id="A0A5E4A126"/>
<reference evidence="2" key="1">
    <citation type="submission" date="2019-04" db="EMBL/GenBank/DDBJ databases">
        <authorList>
            <person name="Alioto T."/>
            <person name="Alioto T."/>
        </authorList>
    </citation>
    <scope>NUCLEOTIDE SEQUENCE [LARGE SCALE GENOMIC DNA]</scope>
</reference>
<protein>
    <submittedName>
        <fullName evidence="2">Uncharacterized protein</fullName>
    </submittedName>
</protein>
<name>A0A5E4A126_MARMO</name>
<feature type="compositionally biased region" description="Polar residues" evidence="1">
    <location>
        <begin position="68"/>
        <end position="85"/>
    </location>
</feature>
<keyword evidence="3" id="KW-1185">Reference proteome</keyword>
<sequence length="166" mass="17691">MTWAAGSRVEQGWHSLGREGGFSWAQELLLPTEADIVTATSESPTCVQPGPSLTFPGDSQPRVDRQPSLVSGSPTAFPSRTATHQTRGHLRGHHLWPGDPGAGGMAVDTGPWNPRSDCRLALWGQAPPPAAVPGETLLLKPSSRMVPSPPHSRRDREISQLSCCCG</sequence>
<feature type="region of interest" description="Disordered" evidence="1">
    <location>
        <begin position="41"/>
        <end position="99"/>
    </location>
</feature>
<gene>
    <name evidence="2" type="ORF">MONAX_5E030710</name>
</gene>
<evidence type="ECO:0000313" key="2">
    <source>
        <dbReference type="EMBL" id="VTJ50937.1"/>
    </source>
</evidence>
<evidence type="ECO:0000313" key="3">
    <source>
        <dbReference type="Proteomes" id="UP000335636"/>
    </source>
</evidence>
<dbReference type="EMBL" id="CABDUW010000002">
    <property type="protein sequence ID" value="VTJ50937.1"/>
    <property type="molecule type" value="Genomic_DNA"/>
</dbReference>